<keyword evidence="2" id="KW-1185">Reference proteome</keyword>
<comment type="caution">
    <text evidence="1">The sequence shown here is derived from an EMBL/GenBank/DDBJ whole genome shotgun (WGS) entry which is preliminary data.</text>
</comment>
<evidence type="ECO:0000313" key="1">
    <source>
        <dbReference type="EMBL" id="GER32880.1"/>
    </source>
</evidence>
<evidence type="ECO:0000313" key="2">
    <source>
        <dbReference type="Proteomes" id="UP000325081"/>
    </source>
</evidence>
<organism evidence="1 2">
    <name type="scientific">Striga asiatica</name>
    <name type="common">Asiatic witchweed</name>
    <name type="synonym">Buchnera asiatica</name>
    <dbReference type="NCBI Taxonomy" id="4170"/>
    <lineage>
        <taxon>Eukaryota</taxon>
        <taxon>Viridiplantae</taxon>
        <taxon>Streptophyta</taxon>
        <taxon>Embryophyta</taxon>
        <taxon>Tracheophyta</taxon>
        <taxon>Spermatophyta</taxon>
        <taxon>Magnoliopsida</taxon>
        <taxon>eudicotyledons</taxon>
        <taxon>Gunneridae</taxon>
        <taxon>Pentapetalae</taxon>
        <taxon>asterids</taxon>
        <taxon>lamiids</taxon>
        <taxon>Lamiales</taxon>
        <taxon>Orobanchaceae</taxon>
        <taxon>Buchnereae</taxon>
        <taxon>Striga</taxon>
    </lineage>
</organism>
<proteinExistence type="predicted"/>
<dbReference type="AlphaFoldDB" id="A0A5A7PJD1"/>
<accession>A0A5A7PJD1</accession>
<gene>
    <name evidence="1" type="ORF">STAS_08974</name>
</gene>
<dbReference type="Proteomes" id="UP000325081">
    <property type="component" value="Unassembled WGS sequence"/>
</dbReference>
<name>A0A5A7PJD1_STRAF</name>
<dbReference type="EMBL" id="BKCP01004639">
    <property type="protein sequence ID" value="GER32880.1"/>
    <property type="molecule type" value="Genomic_DNA"/>
</dbReference>
<protein>
    <submittedName>
        <fullName evidence="1">Mitochondrial substrate carrier family protein</fullName>
    </submittedName>
</protein>
<sequence length="211" mass="24706">MVWVTCINSDDAGRVLSINWCVWEKSGNIVFRGSSKLEECLFLANLCEVELVIVKWLQDFINSKLCRPLFQVPSLVYLRNKPKGIQELHWRLFVLRANQTLFRNNLISILKLVQRQQLLKQLRPQPAAWWPPSSVSSFWGANRRGDRRRQGRVDRRGFRHWREERHVHRAAKGCSRSHNPCAVLPGHEKMNKKEALLKIQGSGEKEEEEED</sequence>
<reference evidence="2" key="1">
    <citation type="journal article" date="2019" name="Curr. Biol.">
        <title>Genome Sequence of Striga asiatica Provides Insight into the Evolution of Plant Parasitism.</title>
        <authorList>
            <person name="Yoshida S."/>
            <person name="Kim S."/>
            <person name="Wafula E.K."/>
            <person name="Tanskanen J."/>
            <person name="Kim Y.M."/>
            <person name="Honaas L."/>
            <person name="Yang Z."/>
            <person name="Spallek T."/>
            <person name="Conn C.E."/>
            <person name="Ichihashi Y."/>
            <person name="Cheong K."/>
            <person name="Cui S."/>
            <person name="Der J.P."/>
            <person name="Gundlach H."/>
            <person name="Jiao Y."/>
            <person name="Hori C."/>
            <person name="Ishida J.K."/>
            <person name="Kasahara H."/>
            <person name="Kiba T."/>
            <person name="Kim M.S."/>
            <person name="Koo N."/>
            <person name="Laohavisit A."/>
            <person name="Lee Y.H."/>
            <person name="Lumba S."/>
            <person name="McCourt P."/>
            <person name="Mortimer J.C."/>
            <person name="Mutuku J.M."/>
            <person name="Nomura T."/>
            <person name="Sasaki-Sekimoto Y."/>
            <person name="Seto Y."/>
            <person name="Wang Y."/>
            <person name="Wakatake T."/>
            <person name="Sakakibara H."/>
            <person name="Demura T."/>
            <person name="Yamaguchi S."/>
            <person name="Yoneyama K."/>
            <person name="Manabe R.I."/>
            <person name="Nelson D.C."/>
            <person name="Schulman A.H."/>
            <person name="Timko M.P."/>
            <person name="dePamphilis C.W."/>
            <person name="Choi D."/>
            <person name="Shirasu K."/>
        </authorList>
    </citation>
    <scope>NUCLEOTIDE SEQUENCE [LARGE SCALE GENOMIC DNA]</scope>
    <source>
        <strain evidence="2">cv. UVA1</strain>
    </source>
</reference>